<protein>
    <recommendedName>
        <fullName evidence="3">Secretion system C-terminal sorting domain-containing protein</fullName>
    </recommendedName>
</protein>
<keyword evidence="2" id="KW-1185">Reference proteome</keyword>
<organism evidence="1 2">
    <name type="scientific">Niastella soli</name>
    <dbReference type="NCBI Taxonomy" id="2821487"/>
    <lineage>
        <taxon>Bacteria</taxon>
        <taxon>Pseudomonadati</taxon>
        <taxon>Bacteroidota</taxon>
        <taxon>Chitinophagia</taxon>
        <taxon>Chitinophagales</taxon>
        <taxon>Chitinophagaceae</taxon>
        <taxon>Niastella</taxon>
    </lineage>
</organism>
<evidence type="ECO:0000313" key="1">
    <source>
        <dbReference type="EMBL" id="MBO9203181.1"/>
    </source>
</evidence>
<proteinExistence type="predicted"/>
<dbReference type="EMBL" id="JAGHKO010000005">
    <property type="protein sequence ID" value="MBO9203181.1"/>
    <property type="molecule type" value="Genomic_DNA"/>
</dbReference>
<comment type="caution">
    <text evidence="1">The sequence shown here is derived from an EMBL/GenBank/DDBJ whole genome shotgun (WGS) entry which is preliminary data.</text>
</comment>
<name>A0ABS3YZ34_9BACT</name>
<reference evidence="1 2" key="1">
    <citation type="submission" date="2021-03" db="EMBL/GenBank/DDBJ databases">
        <title>Assistant Professor.</title>
        <authorList>
            <person name="Huq M.A."/>
        </authorList>
    </citation>
    <scope>NUCLEOTIDE SEQUENCE [LARGE SCALE GENOMIC DNA]</scope>
    <source>
        <strain evidence="1 2">MAH-29</strain>
    </source>
</reference>
<dbReference type="RefSeq" id="WP_209141232.1">
    <property type="nucleotide sequence ID" value="NZ_JAGHKO010000005.1"/>
</dbReference>
<evidence type="ECO:0000313" key="2">
    <source>
        <dbReference type="Proteomes" id="UP000677244"/>
    </source>
</evidence>
<evidence type="ECO:0008006" key="3">
    <source>
        <dbReference type="Google" id="ProtNLM"/>
    </source>
</evidence>
<accession>A0ABS3YZ34</accession>
<dbReference type="Proteomes" id="UP000677244">
    <property type="component" value="Unassembled WGS sequence"/>
</dbReference>
<sequence>MLYSNNDRDKTDWTGWTKYFLTATQYNPTVDIPANRGAGIYIIRIADNKESRSDPVLVK</sequence>
<gene>
    <name evidence="1" type="ORF">J7I42_23020</name>
</gene>